<comment type="caution">
    <text evidence="6">The sequence shown here is derived from an EMBL/GenBank/DDBJ whole genome shotgun (WGS) entry which is preliminary data.</text>
</comment>
<name>A0A9W7J079_HIBTR</name>
<evidence type="ECO:0000313" key="7">
    <source>
        <dbReference type="Proteomes" id="UP001165190"/>
    </source>
</evidence>
<sequence length="666" mass="72375">MSSPSERLSFDSLTTRQAHSPSTDMEMNKPDFKELDLMASPVSPLLTTRLSVHNNGGGNSSSSSAGSFSSKNSNSTATHVSGELSEKSQAVPGSAPTNRNLRPGHRRSVSAGPPLIYSGSSFSGATSSSSSSASSNPSTILPSGNICPSGKIVKTMGLRTSSKTDTLGGGKGNYGHGSIIRGGGGAKSGAATADPEEMKRAGNEMYKRGNFLEALTLYDKAISISPENAAYRSNRAAALAAIGRLGEAVRECEEAVRLDPGYGRAHQRLSSLYLRLGFPDNARHHLCFPGQHSDPAELQKLQLLENHINRCADARKIGDWKSAVREIDAAIAVGADSSPQLLACKAEALLKLHQIEESDYCLSNIPKSEQYTPSSQIRYFGMVAEAYALFVQAQVDMALGRFESAVSAAEKARRIDYSNVEIAMVLNNVKMVARARTYGNELFNAGRYSEACSAYGEGLRCDSSNSVLYCNRAVCWSKLGLWEKSVEDCNQALKIQPNYKKALLRRAASNGKLGRWADAVRDYELLRKELPGDIEVAESLHNAQVALKKSRGEDVHKMKINGEVEEISSLERFNTAILSPGISVVHFKVATNEQCEEISSFMNLLCVRYPSIHFYKVDVEESLAVAKAESIRTVPTFKIYKNGDKVKEMISPTHQFLEDSVRNYIL</sequence>
<dbReference type="EMBL" id="BSYR01000038">
    <property type="protein sequence ID" value="GMJ04078.1"/>
    <property type="molecule type" value="Genomic_DNA"/>
</dbReference>
<feature type="compositionally biased region" description="Low complexity" evidence="4">
    <location>
        <begin position="118"/>
        <end position="143"/>
    </location>
</feature>
<dbReference type="OrthoDB" id="2121326at2759"/>
<feature type="domain" description="Thioredoxin" evidence="5">
    <location>
        <begin position="571"/>
        <end position="654"/>
    </location>
</feature>
<dbReference type="InterPro" id="IPR036249">
    <property type="entry name" value="Thioredoxin-like_sf"/>
</dbReference>
<feature type="region of interest" description="Disordered" evidence="4">
    <location>
        <begin position="48"/>
        <end position="196"/>
    </location>
</feature>
<dbReference type="Proteomes" id="UP001165190">
    <property type="component" value="Unassembled WGS sequence"/>
</dbReference>
<dbReference type="FunFam" id="3.40.30.10:FF:000211">
    <property type="entry name" value="TPR repeat-containing thioredoxin TTL4"/>
    <property type="match status" value="1"/>
</dbReference>
<dbReference type="PANTHER" id="PTHR46050:SF29">
    <property type="entry name" value="TPR REPEAT-CONTAINING THIOREDOXIN TTL4"/>
    <property type="match status" value="1"/>
</dbReference>
<dbReference type="InterPro" id="IPR011990">
    <property type="entry name" value="TPR-like_helical_dom_sf"/>
</dbReference>
<dbReference type="GO" id="GO:0006950">
    <property type="term" value="P:response to stress"/>
    <property type="evidence" value="ECO:0007669"/>
    <property type="project" value="UniProtKB-ARBA"/>
</dbReference>
<proteinExistence type="predicted"/>
<feature type="compositionally biased region" description="Basic and acidic residues" evidence="4">
    <location>
        <begin position="26"/>
        <end position="36"/>
    </location>
</feature>
<dbReference type="InterPro" id="IPR013766">
    <property type="entry name" value="Thioredoxin_domain"/>
</dbReference>
<dbReference type="SUPFAM" id="SSF52833">
    <property type="entry name" value="Thioredoxin-like"/>
    <property type="match status" value="1"/>
</dbReference>
<gene>
    <name evidence="6" type="ORF">HRI_004077000</name>
</gene>
<keyword evidence="1" id="KW-0677">Repeat</keyword>
<keyword evidence="2 3" id="KW-0802">TPR repeat</keyword>
<dbReference type="Gene3D" id="3.40.30.10">
    <property type="entry name" value="Glutaredoxin"/>
    <property type="match status" value="1"/>
</dbReference>
<feature type="repeat" description="TPR" evidence="3">
    <location>
        <begin position="195"/>
        <end position="228"/>
    </location>
</feature>
<protein>
    <submittedName>
        <fullName evidence="6">Tetratricopetide-repeat thioredoxin-like 3, VHI-INTERACTING TPR CONTAINING PROTEIN</fullName>
    </submittedName>
</protein>
<evidence type="ECO:0000259" key="5">
    <source>
        <dbReference type="Pfam" id="PF00085"/>
    </source>
</evidence>
<evidence type="ECO:0000256" key="2">
    <source>
        <dbReference type="ARBA" id="ARBA00022803"/>
    </source>
</evidence>
<feature type="compositionally biased region" description="Polar residues" evidence="4">
    <location>
        <begin position="1"/>
        <end position="25"/>
    </location>
</feature>
<feature type="region of interest" description="Disordered" evidence="4">
    <location>
        <begin position="1"/>
        <end position="36"/>
    </location>
</feature>
<dbReference type="Pfam" id="PF00515">
    <property type="entry name" value="TPR_1"/>
    <property type="match status" value="1"/>
</dbReference>
<dbReference type="AlphaFoldDB" id="A0A9W7J079"/>
<dbReference type="PROSITE" id="PS50005">
    <property type="entry name" value="TPR"/>
    <property type="match status" value="1"/>
</dbReference>
<dbReference type="PANTHER" id="PTHR46050">
    <property type="entry name" value="TPR REPEAT-CONTAINING THIOREDOXIN"/>
    <property type="match status" value="1"/>
</dbReference>
<evidence type="ECO:0000256" key="3">
    <source>
        <dbReference type="PROSITE-ProRule" id="PRU00339"/>
    </source>
</evidence>
<evidence type="ECO:0000256" key="4">
    <source>
        <dbReference type="SAM" id="MobiDB-lite"/>
    </source>
</evidence>
<accession>A0A9W7J079</accession>
<dbReference type="SUPFAM" id="SSF48452">
    <property type="entry name" value="TPR-like"/>
    <property type="match status" value="1"/>
</dbReference>
<dbReference type="InterPro" id="IPR019734">
    <property type="entry name" value="TPR_rpt"/>
</dbReference>
<reference evidence="6" key="1">
    <citation type="submission" date="2023-05" db="EMBL/GenBank/DDBJ databases">
        <title>Genome and transcriptome analyses reveal genes involved in the formation of fine ridges on petal epidermal cells in Hibiscus trionum.</title>
        <authorList>
            <person name="Koshimizu S."/>
            <person name="Masuda S."/>
            <person name="Ishii T."/>
            <person name="Shirasu K."/>
            <person name="Hoshino A."/>
            <person name="Arita M."/>
        </authorList>
    </citation>
    <scope>NUCLEOTIDE SEQUENCE</scope>
    <source>
        <strain evidence="6">Hamamatsu line</strain>
    </source>
</reference>
<dbReference type="Pfam" id="PF13414">
    <property type="entry name" value="TPR_11"/>
    <property type="match status" value="1"/>
</dbReference>
<feature type="compositionally biased region" description="Low complexity" evidence="4">
    <location>
        <begin position="60"/>
        <end position="75"/>
    </location>
</feature>
<dbReference type="SMART" id="SM00028">
    <property type="entry name" value="TPR"/>
    <property type="match status" value="6"/>
</dbReference>
<feature type="compositionally biased region" description="Gly residues" evidence="4">
    <location>
        <begin position="167"/>
        <end position="187"/>
    </location>
</feature>
<evidence type="ECO:0000256" key="1">
    <source>
        <dbReference type="ARBA" id="ARBA00022737"/>
    </source>
</evidence>
<dbReference type="Pfam" id="PF00085">
    <property type="entry name" value="Thioredoxin"/>
    <property type="match status" value="1"/>
</dbReference>
<dbReference type="Gene3D" id="1.25.40.10">
    <property type="entry name" value="Tetratricopeptide repeat domain"/>
    <property type="match status" value="1"/>
</dbReference>
<evidence type="ECO:0000313" key="6">
    <source>
        <dbReference type="EMBL" id="GMJ04078.1"/>
    </source>
</evidence>
<organism evidence="6 7">
    <name type="scientific">Hibiscus trionum</name>
    <name type="common">Flower of an hour</name>
    <dbReference type="NCBI Taxonomy" id="183268"/>
    <lineage>
        <taxon>Eukaryota</taxon>
        <taxon>Viridiplantae</taxon>
        <taxon>Streptophyta</taxon>
        <taxon>Embryophyta</taxon>
        <taxon>Tracheophyta</taxon>
        <taxon>Spermatophyta</taxon>
        <taxon>Magnoliopsida</taxon>
        <taxon>eudicotyledons</taxon>
        <taxon>Gunneridae</taxon>
        <taxon>Pentapetalae</taxon>
        <taxon>rosids</taxon>
        <taxon>malvids</taxon>
        <taxon>Malvales</taxon>
        <taxon>Malvaceae</taxon>
        <taxon>Malvoideae</taxon>
        <taxon>Hibiscus</taxon>
    </lineage>
</organism>
<dbReference type="GO" id="GO:0005737">
    <property type="term" value="C:cytoplasm"/>
    <property type="evidence" value="ECO:0007669"/>
    <property type="project" value="TreeGrafter"/>
</dbReference>
<dbReference type="CDD" id="cd02947">
    <property type="entry name" value="TRX_family"/>
    <property type="match status" value="1"/>
</dbReference>
<keyword evidence="7" id="KW-1185">Reference proteome</keyword>
<dbReference type="InterPro" id="IPR044534">
    <property type="entry name" value="TTL1-4"/>
</dbReference>